<evidence type="ECO:0000313" key="3">
    <source>
        <dbReference type="Proteomes" id="UP001374535"/>
    </source>
</evidence>
<sequence>MQGVEDVKTQSMGPYTSSSSRNINIHASRTTTIYDQGLKFGYRNFLSPPSQMHPIKNFVQDSKTESMGGYGLSFNSTTNASLMASSAYGKMWGLGFPSHSNKRLTLNDIGLQGEKSGFSSHIHGATSLYHQRNNNPLMLNHSNPNRVYTNTIIHGMKDLSRERAMKRPLCEFEDIDTIASVSKRSKGKQLQELLLFKDDEHPLSTLKNEKDNTDKKNLDLSLCI</sequence>
<feature type="region of interest" description="Disordered" evidence="1">
    <location>
        <begin position="1"/>
        <end position="22"/>
    </location>
</feature>
<dbReference type="Proteomes" id="UP001374535">
    <property type="component" value="Chromosome 11"/>
</dbReference>
<evidence type="ECO:0000256" key="1">
    <source>
        <dbReference type="SAM" id="MobiDB-lite"/>
    </source>
</evidence>
<proteinExistence type="predicted"/>
<protein>
    <submittedName>
        <fullName evidence="2">Uncharacterized protein</fullName>
    </submittedName>
</protein>
<evidence type="ECO:0000313" key="2">
    <source>
        <dbReference type="EMBL" id="WVY89176.1"/>
    </source>
</evidence>
<accession>A0AAQ3MDK0</accession>
<reference evidence="2 3" key="1">
    <citation type="journal article" date="2023" name="Life. Sci Alliance">
        <title>Evolutionary insights into 3D genome organization and epigenetic landscape of Vigna mungo.</title>
        <authorList>
            <person name="Junaid A."/>
            <person name="Singh B."/>
            <person name="Bhatia S."/>
        </authorList>
    </citation>
    <scope>NUCLEOTIDE SEQUENCE [LARGE SCALE GENOMIC DNA]</scope>
    <source>
        <strain evidence="2">Urdbean</strain>
    </source>
</reference>
<organism evidence="2 3">
    <name type="scientific">Vigna mungo</name>
    <name type="common">Black gram</name>
    <name type="synonym">Phaseolus mungo</name>
    <dbReference type="NCBI Taxonomy" id="3915"/>
    <lineage>
        <taxon>Eukaryota</taxon>
        <taxon>Viridiplantae</taxon>
        <taxon>Streptophyta</taxon>
        <taxon>Embryophyta</taxon>
        <taxon>Tracheophyta</taxon>
        <taxon>Spermatophyta</taxon>
        <taxon>Magnoliopsida</taxon>
        <taxon>eudicotyledons</taxon>
        <taxon>Gunneridae</taxon>
        <taxon>Pentapetalae</taxon>
        <taxon>rosids</taxon>
        <taxon>fabids</taxon>
        <taxon>Fabales</taxon>
        <taxon>Fabaceae</taxon>
        <taxon>Papilionoideae</taxon>
        <taxon>50 kb inversion clade</taxon>
        <taxon>NPAAA clade</taxon>
        <taxon>indigoferoid/millettioid clade</taxon>
        <taxon>Phaseoleae</taxon>
        <taxon>Vigna</taxon>
    </lineage>
</organism>
<name>A0AAQ3MDK0_VIGMU</name>
<dbReference type="EMBL" id="CP144690">
    <property type="protein sequence ID" value="WVY89176.1"/>
    <property type="molecule type" value="Genomic_DNA"/>
</dbReference>
<keyword evidence="3" id="KW-1185">Reference proteome</keyword>
<feature type="compositionally biased region" description="Polar residues" evidence="1">
    <location>
        <begin position="9"/>
        <end position="22"/>
    </location>
</feature>
<gene>
    <name evidence="2" type="ORF">V8G54_034690</name>
</gene>
<dbReference type="AlphaFoldDB" id="A0AAQ3MDK0"/>